<dbReference type="EMBL" id="JANEYF010001891">
    <property type="protein sequence ID" value="KAJ8955108.1"/>
    <property type="molecule type" value="Genomic_DNA"/>
</dbReference>
<protein>
    <submittedName>
        <fullName evidence="1">Uncharacterized protein</fullName>
    </submittedName>
</protein>
<dbReference type="AlphaFoldDB" id="A0AAV8YUF3"/>
<evidence type="ECO:0000313" key="1">
    <source>
        <dbReference type="EMBL" id="KAJ8955108.1"/>
    </source>
</evidence>
<reference evidence="1" key="1">
    <citation type="journal article" date="2023" name="Insect Mol. Biol.">
        <title>Genome sequencing provides insights into the evolution of gene families encoding plant cell wall-degrading enzymes in longhorned beetles.</title>
        <authorList>
            <person name="Shin N.R."/>
            <person name="Okamura Y."/>
            <person name="Kirsch R."/>
            <person name="Pauchet Y."/>
        </authorList>
    </citation>
    <scope>NUCLEOTIDE SEQUENCE</scope>
    <source>
        <strain evidence="1">RBIC_L_NR</strain>
    </source>
</reference>
<sequence length="71" mass="8402">MQVRNINKWSDKMRSPLVAIYTEKGLQNMWNQWCDAVTNIQKKRGRHLQKLFGTHKMPHSNFTWKQGSNAS</sequence>
<gene>
    <name evidence="1" type="ORF">NQ314_006991</name>
</gene>
<evidence type="ECO:0000313" key="2">
    <source>
        <dbReference type="Proteomes" id="UP001162156"/>
    </source>
</evidence>
<name>A0AAV8YUF3_9CUCU</name>
<comment type="caution">
    <text evidence="1">The sequence shown here is derived from an EMBL/GenBank/DDBJ whole genome shotgun (WGS) entry which is preliminary data.</text>
</comment>
<dbReference type="Proteomes" id="UP001162156">
    <property type="component" value="Unassembled WGS sequence"/>
</dbReference>
<accession>A0AAV8YUF3</accession>
<proteinExistence type="predicted"/>
<organism evidence="1 2">
    <name type="scientific">Rhamnusium bicolor</name>
    <dbReference type="NCBI Taxonomy" id="1586634"/>
    <lineage>
        <taxon>Eukaryota</taxon>
        <taxon>Metazoa</taxon>
        <taxon>Ecdysozoa</taxon>
        <taxon>Arthropoda</taxon>
        <taxon>Hexapoda</taxon>
        <taxon>Insecta</taxon>
        <taxon>Pterygota</taxon>
        <taxon>Neoptera</taxon>
        <taxon>Endopterygota</taxon>
        <taxon>Coleoptera</taxon>
        <taxon>Polyphaga</taxon>
        <taxon>Cucujiformia</taxon>
        <taxon>Chrysomeloidea</taxon>
        <taxon>Cerambycidae</taxon>
        <taxon>Lepturinae</taxon>
        <taxon>Rhagiini</taxon>
        <taxon>Rhamnusium</taxon>
    </lineage>
</organism>
<keyword evidence="2" id="KW-1185">Reference proteome</keyword>